<dbReference type="RefSeq" id="WP_024093494.1">
    <property type="nucleotide sequence ID" value="NZ_CP019655.1"/>
</dbReference>
<dbReference type="PANTHER" id="PTHR21075">
    <property type="entry name" value="ANAEROBIC RIBONUCLEOSIDE-TRIPHOSPHATE REDUCTASE"/>
    <property type="match status" value="1"/>
</dbReference>
<name>A0A2L1U3C6_9BACL</name>
<dbReference type="GO" id="GO:0009265">
    <property type="term" value="P:2'-deoxyribonucleotide biosynthetic process"/>
    <property type="evidence" value="ECO:0007669"/>
    <property type="project" value="TreeGrafter"/>
</dbReference>
<sequence length="615" mass="69217">MSKVFRLIETLDDIVQVKDQDVLQENANVDGRSPMGMMGKISSESARYYAMERLLSPEVKKAIEENIIYPHDLDFYASGTTTCCQIPLGKLLRGGFNTGHGHMREPQDIKSAMALASIILQANQNQQHGGQSYPMFDYDLAPYVRRTFERKIRLLKSLPLDNSFNYKAEAWRMTEQDVYQACEAFIHNANSMHSRGGGQVPFISVNYGMDTSKEGRILIRQFLLATQAGLGRGETPIFPIQIFKVKQGVNFEPGTPNYDLYQLALETTAKRLFPNFAFVDAPFNAQYYNGTPESEICYMGCRTRVMGNLHGEETAIGRGNLSFTSVNLVKMALLSANEKEFFRLLDRYVDIAIRQLLERLSYQSRKKAGDFAFLYGQGSWRGGEAAHPEDDLMKLLKQGTLSVGFIGLAEALTVLRGEHHGQSPDSQELGLRIVRTMREKMDQAAKQHHLNFSLIATPAEGLSGKFTRRDRKEFGIITGVTDREYYTNSFHVPVYCPIRIADKIRIEGPYHELCNAGHITYVEVDGSLRANIQALDQIVRLMAASGIGYGSVNHPVDRCRKCGYSGLIEQSCPACGEPDGQGIERIRRITGYLVGDMNKWNTAKRAEERQRVKHK</sequence>
<dbReference type="NCBIfam" id="NF011292">
    <property type="entry name" value="PRK14704.1"/>
    <property type="match status" value="1"/>
</dbReference>
<dbReference type="Gene3D" id="3.20.70.20">
    <property type="match status" value="1"/>
</dbReference>
<protein>
    <submittedName>
        <fullName evidence="1">Ribonucleoside-triphosphate reductase class III catalytic subunit</fullName>
        <ecNumber evidence="1">1.17.4.2</ecNumber>
    </submittedName>
</protein>
<evidence type="ECO:0000313" key="2">
    <source>
        <dbReference type="EMBL" id="QHZ52833.1"/>
    </source>
</evidence>
<proteinExistence type="predicted"/>
<dbReference type="Proteomes" id="UP000464330">
    <property type="component" value="Chromosome"/>
</dbReference>
<accession>A0A2L1U3C6</accession>
<evidence type="ECO:0000313" key="3">
    <source>
        <dbReference type="Proteomes" id="UP000239833"/>
    </source>
</evidence>
<dbReference type="GO" id="GO:0031250">
    <property type="term" value="C:anaerobic ribonucleoside-triphosphate reductase complex"/>
    <property type="evidence" value="ECO:0007669"/>
    <property type="project" value="TreeGrafter"/>
</dbReference>
<dbReference type="NCBIfam" id="TIGR02487">
    <property type="entry name" value="NrdD"/>
    <property type="match status" value="1"/>
</dbReference>
<evidence type="ECO:0000313" key="4">
    <source>
        <dbReference type="Proteomes" id="UP000464330"/>
    </source>
</evidence>
<accession>A0A6C0QW11</accession>
<dbReference type="Pfam" id="PF13597">
    <property type="entry name" value="NRDD"/>
    <property type="match status" value="1"/>
</dbReference>
<dbReference type="Proteomes" id="UP000239833">
    <property type="component" value="Chromosome"/>
</dbReference>
<reference evidence="1 4" key="2">
    <citation type="journal article" date="2020" name="Int. J. Med. Microbiol.">
        <title>Discovery of Paenibacillus larvae ERIC V: Phenotypic and genomic comparison to genotypes ERIC I-IV reveal different inventories of virulence factors which correlate with epidemiological prevalences of American Foulbrood.</title>
        <authorList>
            <person name="Beims H."/>
            <person name="Bunk B."/>
            <person name="Erler S."/>
            <person name="Mohr K.I."/>
            <person name="Sproer C."/>
            <person name="Pradella S."/>
            <person name="Gunther G."/>
            <person name="Rohde M."/>
            <person name="von der Ohe W."/>
            <person name="Steinert M."/>
        </authorList>
    </citation>
    <scope>NUCLEOTIDE SEQUENCE</scope>
    <source>
        <strain evidence="1">Eric_III</strain>
        <strain evidence="2">Eric_V</strain>
    </source>
</reference>
<dbReference type="CDD" id="cd01675">
    <property type="entry name" value="RNR_III"/>
    <property type="match status" value="1"/>
</dbReference>
<dbReference type="GO" id="GO:0006260">
    <property type="term" value="P:DNA replication"/>
    <property type="evidence" value="ECO:0007669"/>
    <property type="project" value="InterPro"/>
</dbReference>
<gene>
    <name evidence="1" type="ORF">ERICIII_03305</name>
    <name evidence="2" type="ORF">ERICV_03736</name>
</gene>
<dbReference type="EC" id="1.17.4.2" evidence="1"/>
<keyword evidence="1" id="KW-0560">Oxidoreductase</keyword>
<dbReference type="InterPro" id="IPR012833">
    <property type="entry name" value="NrdD"/>
</dbReference>
<evidence type="ECO:0000313" key="1">
    <source>
        <dbReference type="EMBL" id="AVF27420.1"/>
    </source>
</evidence>
<dbReference type="GO" id="GO:0004748">
    <property type="term" value="F:ribonucleoside-diphosphate reductase activity, thioredoxin disulfide as acceptor"/>
    <property type="evidence" value="ECO:0007669"/>
    <property type="project" value="TreeGrafter"/>
</dbReference>
<dbReference type="GO" id="GO:0008998">
    <property type="term" value="F:ribonucleoside-triphosphate reductase (thioredoxin) activity"/>
    <property type="evidence" value="ECO:0007669"/>
    <property type="project" value="UniProtKB-EC"/>
</dbReference>
<organism evidence="1 3">
    <name type="scientific">Paenibacillus larvae subsp. larvae</name>
    <dbReference type="NCBI Taxonomy" id="147375"/>
    <lineage>
        <taxon>Bacteria</taxon>
        <taxon>Bacillati</taxon>
        <taxon>Bacillota</taxon>
        <taxon>Bacilli</taxon>
        <taxon>Bacillales</taxon>
        <taxon>Paenibacillaceae</taxon>
        <taxon>Paenibacillus</taxon>
    </lineage>
</organism>
<dbReference type="EMBL" id="CP019655">
    <property type="protein sequence ID" value="AVF27420.1"/>
    <property type="molecule type" value="Genomic_DNA"/>
</dbReference>
<dbReference type="AlphaFoldDB" id="A0A2L1U3C6"/>
<reference evidence="3" key="1">
    <citation type="submission" date="2017-02" db="EMBL/GenBank/DDBJ databases">
        <title>Delineation of Paenibacillus larvae strains originating from foulbrood outbreaks.</title>
        <authorList>
            <person name="Beims H."/>
            <person name="Bunk B."/>
            <person name="Sproeer C."/>
            <person name="Mohr K.I."/>
            <person name="Pradella S."/>
            <person name="Guenther G."/>
            <person name="Rohde M."/>
            <person name="von der Ohe W."/>
            <person name="Steinert M."/>
        </authorList>
    </citation>
    <scope>NUCLEOTIDE SEQUENCE [LARGE SCALE GENOMIC DNA]</scope>
    <source>
        <strain evidence="3">Eric_III</strain>
    </source>
</reference>
<dbReference type="EMBL" id="CP019717">
    <property type="protein sequence ID" value="QHZ52833.1"/>
    <property type="molecule type" value="Genomic_DNA"/>
</dbReference>
<dbReference type="SUPFAM" id="SSF51998">
    <property type="entry name" value="PFL-like glycyl radical enzymes"/>
    <property type="match status" value="1"/>
</dbReference>
<accession>A0A8B6WWC8</accession>
<dbReference type="PANTHER" id="PTHR21075:SF0">
    <property type="entry name" value="ANAEROBIC RIBONUCLEOSIDE-TRIPHOSPHATE REDUCTASE"/>
    <property type="match status" value="1"/>
</dbReference>